<keyword evidence="5" id="KW-0256">Endoplasmic reticulum</keyword>
<keyword evidence="4 19" id="KW-0732">Signal</keyword>
<keyword evidence="2 15" id="KW-0728">SH3 domain</keyword>
<keyword evidence="8 18" id="KW-0472">Membrane</keyword>
<evidence type="ECO:0000256" key="7">
    <source>
        <dbReference type="ARBA" id="ARBA00023054"/>
    </source>
</evidence>
<protein>
    <recommendedName>
        <fullName evidence="13">Melanoma inhibitory activity protein 2</fullName>
    </recommendedName>
    <alternativeName>
        <fullName evidence="14">CTAGE family member 5 ER export factor</fullName>
    </alternativeName>
</protein>
<evidence type="ECO:0000256" key="8">
    <source>
        <dbReference type="ARBA" id="ARBA00023136"/>
    </source>
</evidence>
<dbReference type="FunFam" id="2.30.30.40:FF:000142">
    <property type="entry name" value="melanoma inhibitory activity protein 2 isoform X2"/>
    <property type="match status" value="1"/>
</dbReference>
<feature type="compositionally biased region" description="Acidic residues" evidence="17">
    <location>
        <begin position="130"/>
        <end position="139"/>
    </location>
</feature>
<evidence type="ECO:0000313" key="21">
    <source>
        <dbReference type="EMBL" id="ELK34784.1"/>
    </source>
</evidence>
<reference evidence="22" key="1">
    <citation type="journal article" date="2013" name="Science">
        <title>Comparative analysis of bat genomes provides insight into the evolution of flight and immunity.</title>
        <authorList>
            <person name="Zhang G."/>
            <person name="Cowled C."/>
            <person name="Shi Z."/>
            <person name="Huang Z."/>
            <person name="Bishop-Lilly K.A."/>
            <person name="Fang X."/>
            <person name="Wynne J.W."/>
            <person name="Xiong Z."/>
            <person name="Baker M.L."/>
            <person name="Zhao W."/>
            <person name="Tachedjian M."/>
            <person name="Zhu Y."/>
            <person name="Zhou P."/>
            <person name="Jiang X."/>
            <person name="Ng J."/>
            <person name="Yang L."/>
            <person name="Wu L."/>
            <person name="Xiao J."/>
            <person name="Feng Y."/>
            <person name="Chen Y."/>
            <person name="Sun X."/>
            <person name="Zhang Y."/>
            <person name="Marsh G.A."/>
            <person name="Crameri G."/>
            <person name="Broder C.C."/>
            <person name="Frey K.G."/>
            <person name="Wang L.F."/>
            <person name="Wang J."/>
        </authorList>
    </citation>
    <scope>NUCLEOTIDE SEQUENCE [LARGE SCALE GENOMIC DNA]</scope>
</reference>
<dbReference type="Pfam" id="PF07653">
    <property type="entry name" value="SH3_2"/>
    <property type="match status" value="1"/>
</dbReference>
<evidence type="ECO:0000256" key="5">
    <source>
        <dbReference type="ARBA" id="ARBA00022824"/>
    </source>
</evidence>
<evidence type="ECO:0000256" key="10">
    <source>
        <dbReference type="ARBA" id="ARBA00058328"/>
    </source>
</evidence>
<dbReference type="EMBL" id="KB102814">
    <property type="protein sequence ID" value="ELK34784.1"/>
    <property type="molecule type" value="Genomic_DNA"/>
</dbReference>
<keyword evidence="22" id="KW-1185">Reference proteome</keyword>
<comment type="subunit">
    <text evidence="12">Interacts with MIA3. Interacts with the COPII coat subunits SEC23A, SEC23B and maybe SEC24C. Interacts with PREB; recruits PREB to endoplasmic reticulum exit sites. Interacts with APOB.</text>
</comment>
<dbReference type="eggNOG" id="ENOG502QUND">
    <property type="taxonomic scope" value="Eukaryota"/>
</dbReference>
<proteinExistence type="inferred from homology"/>
<evidence type="ECO:0000256" key="14">
    <source>
        <dbReference type="ARBA" id="ARBA00078803"/>
    </source>
</evidence>
<organism evidence="21 22">
    <name type="scientific">Myotis davidii</name>
    <name type="common">David's myotis</name>
    <dbReference type="NCBI Taxonomy" id="225400"/>
    <lineage>
        <taxon>Eukaryota</taxon>
        <taxon>Metazoa</taxon>
        <taxon>Chordata</taxon>
        <taxon>Craniata</taxon>
        <taxon>Vertebrata</taxon>
        <taxon>Euteleostomi</taxon>
        <taxon>Mammalia</taxon>
        <taxon>Eutheria</taxon>
        <taxon>Laurasiatheria</taxon>
        <taxon>Chiroptera</taxon>
        <taxon>Yangochiroptera</taxon>
        <taxon>Vespertilionidae</taxon>
        <taxon>Myotis</taxon>
    </lineage>
</organism>
<gene>
    <name evidence="21" type="ORF">MDA_GLEAN10012502</name>
</gene>
<sequence>MAEIGVHRILVLVISLTKCLEGTKLLANFKKCADVECETLISRVLAMRDYRGPDCLYLNFTKGEEISVYVKLAGEREDLWAGSKGKDFGYFPRDAVQIEEVFMPEEIQIPTKESDFLCLLGVSYTFENEDSELNSDDGENIYPHEDDKDQKSSVYNNDFQREPGFYSVSESTWYKDQFQSLEAPDDIRKTSNSKNWEGVKAGSVKQDPIPEVDYVPLSTAVPEVKGWFGFGKEQAEEITFESVIEQESSFQSRKIAVEDEKDLEKLNNGGPPTEHKQEPESELSSVPKKQSRASESEHILNPQATSWFGSRFTSYLGFGGEETGPELLSQESNLPLQDVPTSISSEEEPTVPCTEILSEKEDTVTNNSSITKPSWFDFGFSMLGFAYSNEDKIMTYSEKKEEGGKGEKNEHPPTSEFDPDKKQEIKIIKIMETEDQLGKEGILEKTDDSDPLPCFKHFLHNFDNTWDFQNDENNVFENDETEEFSFENDPTANTKLMMLKRRYSQSDDASEGHILKCLFQFMSLAFSPIAILTERVVAALPEDMRKGSNPYGFPWELLVCAVIVGFFAVFLFLWRSFRSVRSRLYVEREKKLAVELSTLIEEKCKLLEKFSLVQKEYEGLESLKDSSSEESTEAQNLEAICEKLNSSKSECEDEIDFLEKELKEEKSKHSEQDELMVDISKRIQSLEDESKSLKSQVAEAKTTFKIFQMNEERLKIAIKDALSENSQLQESQKQLLQEAEEWKEQVSELNKQKITFEDSRVHAKQVLCDKENQIKSLTERLLKMQDWAAVLGEDITDDNLELEMKSESENGALSDNEPKGALRKLIHAAKLKASLKTLEGERNQIYTQLTEVDKTKEDLTECIKNIQTEQACLQPENEHLENENQKLQHKLKVMTELYQENEMTLHRKLTVEENYRLEKEEKLSKADEKISHAAEELETYRKRTKDLEEELERTIRSYQGQIISHEKKAHDNWLAARTAERNLNDLKKENSYLRQKLTETEIKFELLEKDPYAVDVPNTAFGREHSPYGPSPLGRPSSETRAFLSPPPLLEGPLRLSPLLPGGGGRGSRGPGNPQDHLITNERGKSSYDKSADPHREPSDTGSLSPPWEHDRRMMIPSSGQPYSDPALPPQRQDRFYSNTGRLSGPAELRSFNMTSLDKADGPKSSEMESSGNDSKDDLGNLNVPDASLPTKSEAAGPGFVPPVRGPLFPMDARGQYLRRGPPFPPPPGSMYGASHDYFPPGDFPGPPPPPFAMRNVYSPRAFPHHLPPRAGFFPPPPSSHPESRSEVPSGLSPPSNEPTTE</sequence>
<keyword evidence="9" id="KW-0325">Glycoprotein</keyword>
<dbReference type="Proteomes" id="UP000010556">
    <property type="component" value="Unassembled WGS sequence"/>
</dbReference>
<feature type="compositionally biased region" description="Pro residues" evidence="17">
    <location>
        <begin position="1242"/>
        <end position="1252"/>
    </location>
</feature>
<evidence type="ECO:0000313" key="22">
    <source>
        <dbReference type="Proteomes" id="UP000010556"/>
    </source>
</evidence>
<feature type="compositionally biased region" description="Basic and acidic residues" evidence="17">
    <location>
        <begin position="1079"/>
        <end position="1099"/>
    </location>
</feature>
<evidence type="ECO:0000256" key="18">
    <source>
        <dbReference type="SAM" id="Phobius"/>
    </source>
</evidence>
<evidence type="ECO:0000256" key="15">
    <source>
        <dbReference type="PROSITE-ProRule" id="PRU00192"/>
    </source>
</evidence>
<name>L5M830_MYODS</name>
<evidence type="ECO:0000256" key="12">
    <source>
        <dbReference type="ARBA" id="ARBA00063217"/>
    </source>
</evidence>
<dbReference type="Gene3D" id="2.30.30.40">
    <property type="entry name" value="SH3 Domains"/>
    <property type="match status" value="1"/>
</dbReference>
<comment type="subcellular location">
    <subcellularLocation>
        <location evidence="1">Endoplasmic reticulum membrane</location>
        <topology evidence="1">Single-pass membrane protein</topology>
    </subcellularLocation>
</comment>
<evidence type="ECO:0000256" key="9">
    <source>
        <dbReference type="ARBA" id="ARBA00023180"/>
    </source>
</evidence>
<keyword evidence="6 18" id="KW-1133">Transmembrane helix</keyword>
<comment type="similarity">
    <text evidence="11">Belongs to the MIA/OTOR family.</text>
</comment>
<dbReference type="InterPro" id="IPR001452">
    <property type="entry name" value="SH3_domain"/>
</dbReference>
<dbReference type="InterPro" id="IPR036028">
    <property type="entry name" value="SH3-like_dom_sf"/>
</dbReference>
<feature type="domain" description="SH3" evidence="20">
    <location>
        <begin position="39"/>
        <end position="101"/>
    </location>
</feature>
<evidence type="ECO:0000256" key="19">
    <source>
        <dbReference type="SAM" id="SignalP"/>
    </source>
</evidence>
<dbReference type="InterPro" id="IPR051500">
    <property type="entry name" value="cTAGE_MIA/OTOR"/>
</dbReference>
<feature type="compositionally biased region" description="Low complexity" evidence="17">
    <location>
        <begin position="1051"/>
        <end position="1060"/>
    </location>
</feature>
<evidence type="ECO:0000256" key="2">
    <source>
        <dbReference type="ARBA" id="ARBA00022443"/>
    </source>
</evidence>
<feature type="region of interest" description="Disordered" evidence="17">
    <location>
        <begin position="398"/>
        <end position="421"/>
    </location>
</feature>
<evidence type="ECO:0000256" key="3">
    <source>
        <dbReference type="ARBA" id="ARBA00022692"/>
    </source>
</evidence>
<dbReference type="GO" id="GO:0070971">
    <property type="term" value="C:endoplasmic reticulum exit site"/>
    <property type="evidence" value="ECO:0007669"/>
    <property type="project" value="TreeGrafter"/>
</dbReference>
<dbReference type="GO" id="GO:0006888">
    <property type="term" value="P:endoplasmic reticulum to Golgi vesicle-mediated transport"/>
    <property type="evidence" value="ECO:0007669"/>
    <property type="project" value="TreeGrafter"/>
</dbReference>
<keyword evidence="7 16" id="KW-0175">Coiled coil</keyword>
<dbReference type="PROSITE" id="PS50002">
    <property type="entry name" value="SH3"/>
    <property type="match status" value="1"/>
</dbReference>
<evidence type="ECO:0000256" key="11">
    <source>
        <dbReference type="ARBA" id="ARBA00061486"/>
    </source>
</evidence>
<feature type="compositionally biased region" description="Basic and acidic residues" evidence="17">
    <location>
        <begin position="1158"/>
        <end position="1167"/>
    </location>
</feature>
<dbReference type="GO" id="GO:0009306">
    <property type="term" value="P:protein secretion"/>
    <property type="evidence" value="ECO:0007669"/>
    <property type="project" value="TreeGrafter"/>
</dbReference>
<feature type="transmembrane region" description="Helical" evidence="18">
    <location>
        <begin position="553"/>
        <end position="574"/>
    </location>
</feature>
<evidence type="ECO:0000256" key="1">
    <source>
        <dbReference type="ARBA" id="ARBA00004389"/>
    </source>
</evidence>
<accession>L5M830</accession>
<feature type="region of interest" description="Disordered" evidence="17">
    <location>
        <begin position="130"/>
        <end position="155"/>
    </location>
</feature>
<feature type="region of interest" description="Disordered" evidence="17">
    <location>
        <begin position="1018"/>
        <end position="1302"/>
    </location>
</feature>
<evidence type="ECO:0000259" key="20">
    <source>
        <dbReference type="PROSITE" id="PS50002"/>
    </source>
</evidence>
<evidence type="ECO:0000256" key="13">
    <source>
        <dbReference type="ARBA" id="ARBA00072324"/>
    </source>
</evidence>
<dbReference type="PANTHER" id="PTHR23158">
    <property type="entry name" value="MELANOMA INHIBITORY ACTIVITY-RELATED"/>
    <property type="match status" value="1"/>
</dbReference>
<dbReference type="PANTHER" id="PTHR23158:SF38">
    <property type="entry name" value="MELANOMA INHIBITORY ACTIVITY PROTEIN 2"/>
    <property type="match status" value="1"/>
</dbReference>
<feature type="signal peptide" evidence="19">
    <location>
        <begin position="1"/>
        <end position="22"/>
    </location>
</feature>
<evidence type="ECO:0000256" key="17">
    <source>
        <dbReference type="SAM" id="MobiDB-lite"/>
    </source>
</evidence>
<feature type="compositionally biased region" description="Basic and acidic residues" evidence="17">
    <location>
        <begin position="142"/>
        <end position="151"/>
    </location>
</feature>
<feature type="compositionally biased region" description="Gly residues" evidence="17">
    <location>
        <begin position="1061"/>
        <end position="1070"/>
    </location>
</feature>
<dbReference type="GO" id="GO:0005789">
    <property type="term" value="C:endoplasmic reticulum membrane"/>
    <property type="evidence" value="ECO:0007669"/>
    <property type="project" value="UniProtKB-SubCell"/>
</dbReference>
<feature type="coiled-coil region" evidence="16">
    <location>
        <begin position="620"/>
        <end position="759"/>
    </location>
</feature>
<evidence type="ECO:0000256" key="6">
    <source>
        <dbReference type="ARBA" id="ARBA00022989"/>
    </source>
</evidence>
<dbReference type="GO" id="GO:0035459">
    <property type="term" value="P:vesicle cargo loading"/>
    <property type="evidence" value="ECO:0007669"/>
    <property type="project" value="TreeGrafter"/>
</dbReference>
<comment type="function">
    <text evidence="10">Plays a role in the transport of cargos that are too large to fit into COPII-coated vesicles and require specific mechanisms to be incorporated into membrane-bound carriers and exported from the endoplasmic reticulum. Plays a role in the secretion of lipoproteins, pre-chylomicrons and pre-VLDLs, by participating in their export from the endoplasmic reticulum. Thereby, may play a role in cholesterol and triglyceride homeostasis. Required for collagen VII (COL7A1) secretion by loading COL7A1 into transport carriers and recruiting PREB/SEC12 at the endoplasmic reticulum exit sites.</text>
</comment>
<feature type="compositionally biased region" description="Polar residues" evidence="17">
    <location>
        <begin position="1293"/>
        <end position="1302"/>
    </location>
</feature>
<dbReference type="SUPFAM" id="SSF50044">
    <property type="entry name" value="SH3-domain"/>
    <property type="match status" value="1"/>
</dbReference>
<feature type="coiled-coil region" evidence="16">
    <location>
        <begin position="877"/>
        <end position="1003"/>
    </location>
</feature>
<feature type="chain" id="PRO_5003970973" description="Melanoma inhibitory activity protein 2" evidence="19">
    <location>
        <begin position="23"/>
        <end position="1302"/>
    </location>
</feature>
<evidence type="ECO:0000256" key="4">
    <source>
        <dbReference type="ARBA" id="ARBA00022729"/>
    </source>
</evidence>
<evidence type="ECO:0000256" key="16">
    <source>
        <dbReference type="SAM" id="Coils"/>
    </source>
</evidence>
<keyword evidence="3 18" id="KW-0812">Transmembrane</keyword>
<feature type="region of interest" description="Disordered" evidence="17">
    <location>
        <begin position="258"/>
        <end position="300"/>
    </location>
</feature>